<evidence type="ECO:0000313" key="1">
    <source>
        <dbReference type="EMBL" id="ERT07668.1"/>
    </source>
</evidence>
<name>U7QIE8_9CYAN</name>
<proteinExistence type="predicted"/>
<dbReference type="EMBL" id="AUZM01000019">
    <property type="protein sequence ID" value="ERT07668.1"/>
    <property type="molecule type" value="Genomic_DNA"/>
</dbReference>
<protein>
    <submittedName>
        <fullName evidence="1">Uncharacterized protein</fullName>
    </submittedName>
</protein>
<dbReference type="OrthoDB" id="559685at2"/>
<organism evidence="1 2">
    <name type="scientific">Lyngbya aestuarii BL J</name>
    <dbReference type="NCBI Taxonomy" id="1348334"/>
    <lineage>
        <taxon>Bacteria</taxon>
        <taxon>Bacillati</taxon>
        <taxon>Cyanobacteriota</taxon>
        <taxon>Cyanophyceae</taxon>
        <taxon>Oscillatoriophycideae</taxon>
        <taxon>Oscillatoriales</taxon>
        <taxon>Microcoleaceae</taxon>
        <taxon>Lyngbya</taxon>
    </lineage>
</organism>
<sequence length="88" mass="10331">MDAFQPTPPAWTNNAIHAFEFCCPNCSANSLEAQQVWINRRSPVYGDNHRRKWQEFYQCQCGGTWWAWSSDRPPSNLKPRDQDLPMED</sequence>
<dbReference type="PATRIC" id="fig|1348334.3.peg.2306"/>
<comment type="caution">
    <text evidence="1">The sequence shown here is derived from an EMBL/GenBank/DDBJ whole genome shotgun (WGS) entry which is preliminary data.</text>
</comment>
<reference evidence="1 2" key="1">
    <citation type="journal article" date="2013" name="Front. Microbiol.">
        <title>Comparative genomic analyses of the cyanobacterium, Lyngbya aestuarii BL J, a powerful hydrogen producer.</title>
        <authorList>
            <person name="Kothari A."/>
            <person name="Vaughn M."/>
            <person name="Garcia-Pichel F."/>
        </authorList>
    </citation>
    <scope>NUCLEOTIDE SEQUENCE [LARGE SCALE GENOMIC DNA]</scope>
    <source>
        <strain evidence="1 2">BL J</strain>
    </source>
</reference>
<dbReference type="RefSeq" id="WP_009786168.1">
    <property type="nucleotide sequence ID" value="NZ_AUZM01000019.1"/>
</dbReference>
<evidence type="ECO:0000313" key="2">
    <source>
        <dbReference type="Proteomes" id="UP000017127"/>
    </source>
</evidence>
<dbReference type="AlphaFoldDB" id="U7QIE8"/>
<dbReference type="Proteomes" id="UP000017127">
    <property type="component" value="Unassembled WGS sequence"/>
</dbReference>
<accession>U7QIE8</accession>
<gene>
    <name evidence="1" type="ORF">M595_2376</name>
</gene>
<keyword evidence="2" id="KW-1185">Reference proteome</keyword>